<dbReference type="Gene3D" id="3.30.160.20">
    <property type="match status" value="1"/>
</dbReference>
<sequence length="296" mass="32684">MSTLPPLPKIDGDVDLMLDVYTHSSLRSPGVSMNENYGDTQRLEDLGAKVFDLAVTVHLYNERPVMNSAEEMRSKRIQFTSFATIDSWLDSYGLKKKLRIAPSEINAIVTDPVEMTKYFHIYVGAAYICNGQDIVQNWISRLIDPNADVSMTSAPPRADVYVHPPRYQSPAYSQPQYAQPQYSQPQYGHANTYSTPPRQPYFSPSQPSSPPPPLPSNPMPSVGISLVNLAIVNQTAAQKGIHVSYPAEQVGPSHQPTWTVRCCMNGEEKGIGVGKSQKIAKEDAAKQAWVAMGWGS</sequence>
<accession>A0A0C2YCY3</accession>
<keyword evidence="7" id="KW-1185">Reference proteome</keyword>
<evidence type="ECO:0008006" key="8">
    <source>
        <dbReference type="Google" id="ProtNLM"/>
    </source>
</evidence>
<feature type="domain" description="RNase III" evidence="5">
    <location>
        <begin position="10"/>
        <end position="131"/>
    </location>
</feature>
<dbReference type="PROSITE" id="PS50137">
    <property type="entry name" value="DS_RBD"/>
    <property type="match status" value="1"/>
</dbReference>
<proteinExistence type="predicted"/>
<dbReference type="PROSITE" id="PS50142">
    <property type="entry name" value="RNASE_3_2"/>
    <property type="match status" value="1"/>
</dbReference>
<dbReference type="InterPro" id="IPR000999">
    <property type="entry name" value="RNase_III_dom"/>
</dbReference>
<dbReference type="GO" id="GO:0003723">
    <property type="term" value="F:RNA binding"/>
    <property type="evidence" value="ECO:0007669"/>
    <property type="project" value="UniProtKB-UniRule"/>
</dbReference>
<feature type="region of interest" description="Disordered" evidence="3">
    <location>
        <begin position="170"/>
        <end position="219"/>
    </location>
</feature>
<dbReference type="SMART" id="SM00535">
    <property type="entry name" value="RIBOc"/>
    <property type="match status" value="1"/>
</dbReference>
<organism evidence="6 7">
    <name type="scientific">Hebeloma cylindrosporum</name>
    <dbReference type="NCBI Taxonomy" id="76867"/>
    <lineage>
        <taxon>Eukaryota</taxon>
        <taxon>Fungi</taxon>
        <taxon>Dikarya</taxon>
        <taxon>Basidiomycota</taxon>
        <taxon>Agaricomycotina</taxon>
        <taxon>Agaricomycetes</taxon>
        <taxon>Agaricomycetidae</taxon>
        <taxon>Agaricales</taxon>
        <taxon>Agaricineae</taxon>
        <taxon>Hymenogastraceae</taxon>
        <taxon>Hebeloma</taxon>
    </lineage>
</organism>
<dbReference type="HOGENOM" id="CLU_056047_1_0_1"/>
<evidence type="ECO:0000313" key="6">
    <source>
        <dbReference type="EMBL" id="KIM47648.1"/>
    </source>
</evidence>
<dbReference type="InterPro" id="IPR036389">
    <property type="entry name" value="RNase_III_sf"/>
</dbReference>
<dbReference type="Pfam" id="PF00035">
    <property type="entry name" value="dsrm"/>
    <property type="match status" value="1"/>
</dbReference>
<dbReference type="Proteomes" id="UP000053424">
    <property type="component" value="Unassembled WGS sequence"/>
</dbReference>
<protein>
    <recommendedName>
        <fullName evidence="8">DRBM domain-containing protein</fullName>
    </recommendedName>
</protein>
<gene>
    <name evidence="6" type="ORF">M413DRAFT_439317</name>
</gene>
<dbReference type="InterPro" id="IPR014720">
    <property type="entry name" value="dsRBD_dom"/>
</dbReference>
<dbReference type="GO" id="GO:0004525">
    <property type="term" value="F:ribonuclease III activity"/>
    <property type="evidence" value="ECO:0007669"/>
    <property type="project" value="InterPro"/>
</dbReference>
<dbReference type="CDD" id="cd00593">
    <property type="entry name" value="RIBOc"/>
    <property type="match status" value="1"/>
</dbReference>
<dbReference type="EMBL" id="KN831769">
    <property type="protein sequence ID" value="KIM47648.1"/>
    <property type="molecule type" value="Genomic_DNA"/>
</dbReference>
<evidence type="ECO:0000256" key="1">
    <source>
        <dbReference type="ARBA" id="ARBA00022884"/>
    </source>
</evidence>
<feature type="compositionally biased region" description="Low complexity" evidence="3">
    <location>
        <begin position="170"/>
        <end position="187"/>
    </location>
</feature>
<reference evidence="6 7" key="1">
    <citation type="submission" date="2014-04" db="EMBL/GenBank/DDBJ databases">
        <authorList>
            <consortium name="DOE Joint Genome Institute"/>
            <person name="Kuo A."/>
            <person name="Gay G."/>
            <person name="Dore J."/>
            <person name="Kohler A."/>
            <person name="Nagy L.G."/>
            <person name="Floudas D."/>
            <person name="Copeland A."/>
            <person name="Barry K.W."/>
            <person name="Cichocki N."/>
            <person name="Veneault-Fourrey C."/>
            <person name="LaButti K."/>
            <person name="Lindquist E.A."/>
            <person name="Lipzen A."/>
            <person name="Lundell T."/>
            <person name="Morin E."/>
            <person name="Murat C."/>
            <person name="Sun H."/>
            <person name="Tunlid A."/>
            <person name="Henrissat B."/>
            <person name="Grigoriev I.V."/>
            <person name="Hibbett D.S."/>
            <person name="Martin F."/>
            <person name="Nordberg H.P."/>
            <person name="Cantor M.N."/>
            <person name="Hua S.X."/>
        </authorList>
    </citation>
    <scope>NUCLEOTIDE SEQUENCE [LARGE SCALE GENOMIC DNA]</scope>
    <source>
        <strain evidence="7">h7</strain>
    </source>
</reference>
<dbReference type="Gene3D" id="1.10.1520.10">
    <property type="entry name" value="Ribonuclease III domain"/>
    <property type="match status" value="1"/>
</dbReference>
<dbReference type="SUPFAM" id="SSF54768">
    <property type="entry name" value="dsRNA-binding domain-like"/>
    <property type="match status" value="1"/>
</dbReference>
<dbReference type="GO" id="GO:0006396">
    <property type="term" value="P:RNA processing"/>
    <property type="evidence" value="ECO:0007669"/>
    <property type="project" value="InterPro"/>
</dbReference>
<dbReference type="STRING" id="686832.A0A0C2YCY3"/>
<evidence type="ECO:0000259" key="4">
    <source>
        <dbReference type="PROSITE" id="PS50137"/>
    </source>
</evidence>
<evidence type="ECO:0000259" key="5">
    <source>
        <dbReference type="PROSITE" id="PS50142"/>
    </source>
</evidence>
<keyword evidence="1 2" id="KW-0694">RNA-binding</keyword>
<evidence type="ECO:0000256" key="3">
    <source>
        <dbReference type="SAM" id="MobiDB-lite"/>
    </source>
</evidence>
<dbReference type="SMART" id="SM00358">
    <property type="entry name" value="DSRM"/>
    <property type="match status" value="1"/>
</dbReference>
<name>A0A0C2YCY3_HEBCY</name>
<evidence type="ECO:0000256" key="2">
    <source>
        <dbReference type="PROSITE-ProRule" id="PRU00266"/>
    </source>
</evidence>
<feature type="domain" description="DRBM" evidence="4">
    <location>
        <begin position="248"/>
        <end position="294"/>
    </location>
</feature>
<dbReference type="SUPFAM" id="SSF69065">
    <property type="entry name" value="RNase III domain-like"/>
    <property type="match status" value="1"/>
</dbReference>
<evidence type="ECO:0000313" key="7">
    <source>
        <dbReference type="Proteomes" id="UP000053424"/>
    </source>
</evidence>
<dbReference type="AlphaFoldDB" id="A0A0C2YCY3"/>
<reference evidence="7" key="2">
    <citation type="submission" date="2015-01" db="EMBL/GenBank/DDBJ databases">
        <title>Evolutionary Origins and Diversification of the Mycorrhizal Mutualists.</title>
        <authorList>
            <consortium name="DOE Joint Genome Institute"/>
            <consortium name="Mycorrhizal Genomics Consortium"/>
            <person name="Kohler A."/>
            <person name="Kuo A."/>
            <person name="Nagy L.G."/>
            <person name="Floudas D."/>
            <person name="Copeland A."/>
            <person name="Barry K.W."/>
            <person name="Cichocki N."/>
            <person name="Veneault-Fourrey C."/>
            <person name="LaButti K."/>
            <person name="Lindquist E.A."/>
            <person name="Lipzen A."/>
            <person name="Lundell T."/>
            <person name="Morin E."/>
            <person name="Murat C."/>
            <person name="Riley R."/>
            <person name="Ohm R."/>
            <person name="Sun H."/>
            <person name="Tunlid A."/>
            <person name="Henrissat B."/>
            <person name="Grigoriev I.V."/>
            <person name="Hibbett D.S."/>
            <person name="Martin F."/>
        </authorList>
    </citation>
    <scope>NUCLEOTIDE SEQUENCE [LARGE SCALE GENOMIC DNA]</scope>
    <source>
        <strain evidence="7">h7</strain>
    </source>
</reference>
<dbReference type="OrthoDB" id="3353871at2759"/>
<dbReference type="CDD" id="cd10845">
    <property type="entry name" value="DSRM_RNAse_III_family"/>
    <property type="match status" value="1"/>
</dbReference>
<feature type="compositionally biased region" description="Pro residues" evidence="3">
    <location>
        <begin position="207"/>
        <end position="218"/>
    </location>
</feature>